<dbReference type="InterPro" id="IPR016186">
    <property type="entry name" value="C-type_lectin-like/link_sf"/>
</dbReference>
<dbReference type="Proteomes" id="UP001519460">
    <property type="component" value="Unassembled WGS sequence"/>
</dbReference>
<keyword evidence="2" id="KW-1015">Disulfide bond</keyword>
<dbReference type="InterPro" id="IPR033989">
    <property type="entry name" value="CD209-like_CTLD"/>
</dbReference>
<dbReference type="CDD" id="cd03590">
    <property type="entry name" value="CLECT_DC-SIGN_like"/>
    <property type="match status" value="1"/>
</dbReference>
<accession>A0ABD0JKY2</accession>
<feature type="region of interest" description="Disordered" evidence="3">
    <location>
        <begin position="28"/>
        <end position="48"/>
    </location>
</feature>
<evidence type="ECO:0000256" key="1">
    <source>
        <dbReference type="ARBA" id="ARBA00022734"/>
    </source>
</evidence>
<dbReference type="InterPro" id="IPR050111">
    <property type="entry name" value="C-type_lectin/snaclec_domain"/>
</dbReference>
<comment type="caution">
    <text evidence="5">The sequence shown here is derived from an EMBL/GenBank/DDBJ whole genome shotgun (WGS) entry which is preliminary data.</text>
</comment>
<feature type="non-terminal residue" evidence="5">
    <location>
        <position position="1"/>
    </location>
</feature>
<keyword evidence="6" id="KW-1185">Reference proteome</keyword>
<dbReference type="SUPFAM" id="SSF56436">
    <property type="entry name" value="C-type lectin-like"/>
    <property type="match status" value="1"/>
</dbReference>
<feature type="domain" description="C-type lectin" evidence="4">
    <location>
        <begin position="67"/>
        <end position="186"/>
    </location>
</feature>
<evidence type="ECO:0000256" key="2">
    <source>
        <dbReference type="ARBA" id="ARBA00023157"/>
    </source>
</evidence>
<dbReference type="EMBL" id="JACVVK020000397">
    <property type="protein sequence ID" value="KAK7475687.1"/>
    <property type="molecule type" value="Genomic_DNA"/>
</dbReference>
<evidence type="ECO:0000259" key="4">
    <source>
        <dbReference type="PROSITE" id="PS50041"/>
    </source>
</evidence>
<dbReference type="InterPro" id="IPR018378">
    <property type="entry name" value="C-type_lectin_CS"/>
</dbReference>
<dbReference type="Pfam" id="PF00059">
    <property type="entry name" value="Lectin_C"/>
    <property type="match status" value="1"/>
</dbReference>
<dbReference type="InterPro" id="IPR016187">
    <property type="entry name" value="CTDL_fold"/>
</dbReference>
<dbReference type="GO" id="GO:0030246">
    <property type="term" value="F:carbohydrate binding"/>
    <property type="evidence" value="ECO:0007669"/>
    <property type="project" value="UniProtKB-KW"/>
</dbReference>
<evidence type="ECO:0000313" key="6">
    <source>
        <dbReference type="Proteomes" id="UP001519460"/>
    </source>
</evidence>
<dbReference type="PROSITE" id="PS50041">
    <property type="entry name" value="C_TYPE_LECTIN_2"/>
    <property type="match status" value="1"/>
</dbReference>
<organism evidence="5 6">
    <name type="scientific">Batillaria attramentaria</name>
    <dbReference type="NCBI Taxonomy" id="370345"/>
    <lineage>
        <taxon>Eukaryota</taxon>
        <taxon>Metazoa</taxon>
        <taxon>Spiralia</taxon>
        <taxon>Lophotrochozoa</taxon>
        <taxon>Mollusca</taxon>
        <taxon>Gastropoda</taxon>
        <taxon>Caenogastropoda</taxon>
        <taxon>Sorbeoconcha</taxon>
        <taxon>Cerithioidea</taxon>
        <taxon>Batillariidae</taxon>
        <taxon>Batillaria</taxon>
    </lineage>
</organism>
<name>A0ABD0JKY2_9CAEN</name>
<dbReference type="AlphaFoldDB" id="A0ABD0JKY2"/>
<gene>
    <name evidence="5" type="ORF">BaRGS_00033058</name>
</gene>
<dbReference type="InterPro" id="IPR001304">
    <property type="entry name" value="C-type_lectin-like"/>
</dbReference>
<dbReference type="Gene3D" id="3.10.100.10">
    <property type="entry name" value="Mannose-Binding Protein A, subunit A"/>
    <property type="match status" value="1"/>
</dbReference>
<dbReference type="SMART" id="SM00034">
    <property type="entry name" value="CLECT"/>
    <property type="match status" value="1"/>
</dbReference>
<dbReference type="PANTHER" id="PTHR22803">
    <property type="entry name" value="MANNOSE, PHOSPHOLIPASE, LECTIN RECEPTOR RELATED"/>
    <property type="match status" value="1"/>
</dbReference>
<reference evidence="5 6" key="1">
    <citation type="journal article" date="2023" name="Sci. Data">
        <title>Genome assembly of the Korean intertidal mud-creeper Batillaria attramentaria.</title>
        <authorList>
            <person name="Patra A.K."/>
            <person name="Ho P.T."/>
            <person name="Jun S."/>
            <person name="Lee S.J."/>
            <person name="Kim Y."/>
            <person name="Won Y.J."/>
        </authorList>
    </citation>
    <scope>NUCLEOTIDE SEQUENCE [LARGE SCALE GENOMIC DNA]</scope>
    <source>
        <strain evidence="5">Wonlab-2016</strain>
    </source>
</reference>
<evidence type="ECO:0000313" key="5">
    <source>
        <dbReference type="EMBL" id="KAK7475687.1"/>
    </source>
</evidence>
<keyword evidence="1" id="KW-0430">Lectin</keyword>
<sequence>CLALKTLTVARTTIYLYLKTPVQQYNHTHTNPHLHRTTQSQSDSGPTYPLLSVRGSVPPCDEGWYLFEDSCYYFSNTLTSWNQARKACQRMKADLVIISSEDVQNFILRLQPYGESSSASSWIGLTDGQREGYWTWVDGSPLISYTNWRRGEPNNMANEDCVEIEFYFRGSWNDNRCSRSRSFICQK</sequence>
<evidence type="ECO:0000256" key="3">
    <source>
        <dbReference type="SAM" id="MobiDB-lite"/>
    </source>
</evidence>
<dbReference type="PROSITE" id="PS00615">
    <property type="entry name" value="C_TYPE_LECTIN_1"/>
    <property type="match status" value="1"/>
</dbReference>
<feature type="non-terminal residue" evidence="5">
    <location>
        <position position="187"/>
    </location>
</feature>
<protein>
    <recommendedName>
        <fullName evidence="4">C-type lectin domain-containing protein</fullName>
    </recommendedName>
</protein>
<proteinExistence type="predicted"/>